<dbReference type="Proteomes" id="UP000887564">
    <property type="component" value="Unplaced"/>
</dbReference>
<dbReference type="WBParaSite" id="PEQ_0001168501-mRNA-1">
    <property type="protein sequence ID" value="PEQ_0001168501-mRNA-1"/>
    <property type="gene ID" value="PEQ_0001168501"/>
</dbReference>
<sequence length="67" mass="7571">MHRRWSLFSFEAGMSAVAKASRSTTLSCRGRKNIGNNTREFTADGWRRRAKRLGSLLPRGVRGAYGR</sequence>
<dbReference type="AlphaFoldDB" id="A0A914RYU8"/>
<accession>A0A914RYU8</accession>
<evidence type="ECO:0000313" key="2">
    <source>
        <dbReference type="WBParaSite" id="PEQ_0001168501-mRNA-1"/>
    </source>
</evidence>
<name>A0A914RYU8_PAREQ</name>
<proteinExistence type="predicted"/>
<protein>
    <submittedName>
        <fullName evidence="2">Uncharacterized protein</fullName>
    </submittedName>
</protein>
<evidence type="ECO:0000313" key="1">
    <source>
        <dbReference type="Proteomes" id="UP000887564"/>
    </source>
</evidence>
<organism evidence="1 2">
    <name type="scientific">Parascaris equorum</name>
    <name type="common">Equine roundworm</name>
    <dbReference type="NCBI Taxonomy" id="6256"/>
    <lineage>
        <taxon>Eukaryota</taxon>
        <taxon>Metazoa</taxon>
        <taxon>Ecdysozoa</taxon>
        <taxon>Nematoda</taxon>
        <taxon>Chromadorea</taxon>
        <taxon>Rhabditida</taxon>
        <taxon>Spirurina</taxon>
        <taxon>Ascaridomorpha</taxon>
        <taxon>Ascaridoidea</taxon>
        <taxon>Ascarididae</taxon>
        <taxon>Parascaris</taxon>
    </lineage>
</organism>
<keyword evidence="1" id="KW-1185">Reference proteome</keyword>
<reference evidence="2" key="1">
    <citation type="submission" date="2022-11" db="UniProtKB">
        <authorList>
            <consortium name="WormBaseParasite"/>
        </authorList>
    </citation>
    <scope>IDENTIFICATION</scope>
</reference>